<dbReference type="AlphaFoldDB" id="Q00411"/>
<accession>Q00411</accession>
<dbReference type="EMBL" id="X94143">
    <property type="protein sequence ID" value="CAA63858.1"/>
    <property type="molecule type" value="Genomic_DNA"/>
</dbReference>
<evidence type="ECO:0000256" key="1">
    <source>
        <dbReference type="SAM" id="MobiDB-lite"/>
    </source>
</evidence>
<sequence length="72" mass="8012">SQTAPRYAGADAVLPEGEESEENQFPPLVFPGVRTSLGPEYMRAHRRWYQTGKGFHLPSLARLRPGTNVRGC</sequence>
<reference evidence="2" key="1">
    <citation type="journal article" date="1996" name="Proc. Natl. Acad. Sci. U.S.A.">
        <title>Molecular markers reveal cryptic sex in the human pathogen Coccidioides immitis.</title>
        <authorList>
            <person name="Burt A."/>
            <person name="Carter D.A."/>
            <person name="Koenig G.L."/>
            <person name="White T.J."/>
            <person name="Taylor J.W."/>
        </authorList>
    </citation>
    <scope>NUCLEOTIDE SEQUENCE</scope>
</reference>
<feature type="non-terminal residue" evidence="2">
    <location>
        <position position="72"/>
    </location>
</feature>
<feature type="non-terminal residue" evidence="2">
    <location>
        <position position="1"/>
    </location>
</feature>
<name>Q00411_COCIT</name>
<organism evidence="2">
    <name type="scientific">Coccidioides immitis</name>
    <name type="common">Valley fever fungus</name>
    <dbReference type="NCBI Taxonomy" id="5501"/>
    <lineage>
        <taxon>Eukaryota</taxon>
        <taxon>Fungi</taxon>
        <taxon>Dikarya</taxon>
        <taxon>Ascomycota</taxon>
        <taxon>Pezizomycotina</taxon>
        <taxon>Eurotiomycetes</taxon>
        <taxon>Eurotiomycetidae</taxon>
        <taxon>Onygenales</taxon>
        <taxon>Onygenaceae</taxon>
        <taxon>Coccidioides</taxon>
    </lineage>
</organism>
<gene>
    <name evidence="2" type="primary">cs</name>
</gene>
<protein>
    <submittedName>
        <fullName evidence="2">Chitin synthase</fullName>
    </submittedName>
</protein>
<feature type="region of interest" description="Disordered" evidence="1">
    <location>
        <begin position="1"/>
        <end position="30"/>
    </location>
</feature>
<proteinExistence type="predicted"/>
<evidence type="ECO:0000313" key="2">
    <source>
        <dbReference type="EMBL" id="CAA63858.1"/>
    </source>
</evidence>